<comment type="caution">
    <text evidence="2">The sequence shown here is derived from an EMBL/GenBank/DDBJ whole genome shotgun (WGS) entry which is preliminary data.</text>
</comment>
<dbReference type="GO" id="GO:0004519">
    <property type="term" value="F:endonuclease activity"/>
    <property type="evidence" value="ECO:0007669"/>
    <property type="project" value="InterPro"/>
</dbReference>
<dbReference type="Gene3D" id="1.10.30.50">
    <property type="match status" value="1"/>
</dbReference>
<proteinExistence type="predicted"/>
<reference evidence="2" key="1">
    <citation type="submission" date="2020-05" db="EMBL/GenBank/DDBJ databases">
        <title>Genomic insights into acetone-butanol-ethanol (ABE) fermentation by sequencing solventogenic clostridia strains.</title>
        <authorList>
            <person name="Brown S."/>
        </authorList>
    </citation>
    <scope>NUCLEOTIDE SEQUENCE</scope>
    <source>
        <strain evidence="2">DJ126</strain>
    </source>
</reference>
<dbReference type="CDD" id="cd00085">
    <property type="entry name" value="HNHc"/>
    <property type="match status" value="1"/>
</dbReference>
<name>A0A9Q5GIV7_CLOBE</name>
<evidence type="ECO:0000313" key="2">
    <source>
        <dbReference type="EMBL" id="NRV11113.1"/>
    </source>
</evidence>
<dbReference type="Pfam" id="PF01844">
    <property type="entry name" value="HNH"/>
    <property type="match status" value="1"/>
</dbReference>
<evidence type="ECO:0000313" key="3">
    <source>
        <dbReference type="Proteomes" id="UP000821656"/>
    </source>
</evidence>
<dbReference type="GO" id="GO:0003676">
    <property type="term" value="F:nucleic acid binding"/>
    <property type="evidence" value="ECO:0007669"/>
    <property type="project" value="InterPro"/>
</dbReference>
<organism evidence="2 3">
    <name type="scientific">Clostridium beijerinckii</name>
    <name type="common">Clostridium MP</name>
    <dbReference type="NCBI Taxonomy" id="1520"/>
    <lineage>
        <taxon>Bacteria</taxon>
        <taxon>Bacillati</taxon>
        <taxon>Bacillota</taxon>
        <taxon>Clostridia</taxon>
        <taxon>Eubacteriales</taxon>
        <taxon>Clostridiaceae</taxon>
        <taxon>Clostridium</taxon>
    </lineage>
</organism>
<dbReference type="RefSeq" id="WP_143329185.1">
    <property type="nucleotide sequence ID" value="NZ_CP016090.1"/>
</dbReference>
<dbReference type="EMBL" id="JABSXK010000001">
    <property type="protein sequence ID" value="NRV11113.1"/>
    <property type="molecule type" value="Genomic_DNA"/>
</dbReference>
<gene>
    <name evidence="2" type="ORF">DFH45_004076</name>
</gene>
<accession>A0A9Q5GIV7</accession>
<evidence type="ECO:0000259" key="1">
    <source>
        <dbReference type="Pfam" id="PF01844"/>
    </source>
</evidence>
<dbReference type="InterPro" id="IPR003615">
    <property type="entry name" value="HNH_nuc"/>
</dbReference>
<dbReference type="AlphaFoldDB" id="A0A9Q5GIV7"/>
<sequence>MRREKRMIKLSKLPKPKILVDHAKQWTKEYCDCLSRGIKPSPEIASRYNNPIIKSTLERETNGKCAYCESKIKHNSYGDIEHILPKNVEARPDLYVEWTNLTLACEQCNRTGKRTYYNPAKPLINPYEDDPDEHFQVLGPMICYKPGDERAFITENKLNLNRSELITRRSERISSVEKLLFSWEQATEDTIRDIISDQLLQECMPDKEFSFVIKYFLIARGFPIDSAS</sequence>
<dbReference type="Proteomes" id="UP000821656">
    <property type="component" value="Unassembled WGS sequence"/>
</dbReference>
<dbReference type="GO" id="GO:0008270">
    <property type="term" value="F:zinc ion binding"/>
    <property type="evidence" value="ECO:0007669"/>
    <property type="project" value="InterPro"/>
</dbReference>
<feature type="domain" description="HNH" evidence="1">
    <location>
        <begin position="65"/>
        <end position="111"/>
    </location>
</feature>
<protein>
    <submittedName>
        <fullName evidence="2">Uncharacterized protein (TIGR02646 family)</fullName>
    </submittedName>
</protein>
<dbReference type="InterPro" id="IPR002711">
    <property type="entry name" value="HNH"/>
</dbReference>